<organism evidence="1 2">
    <name type="scientific">Daedalea quercina L-15889</name>
    <dbReference type="NCBI Taxonomy" id="1314783"/>
    <lineage>
        <taxon>Eukaryota</taxon>
        <taxon>Fungi</taxon>
        <taxon>Dikarya</taxon>
        <taxon>Basidiomycota</taxon>
        <taxon>Agaricomycotina</taxon>
        <taxon>Agaricomycetes</taxon>
        <taxon>Polyporales</taxon>
        <taxon>Fomitopsis</taxon>
    </lineage>
</organism>
<protein>
    <submittedName>
        <fullName evidence="1">Uncharacterized protein</fullName>
    </submittedName>
</protein>
<sequence length="226" mass="24586">MRATPWPEDQTTPSVRHCQWSIPPNCSHRAECLRRTRALENLMMDTFIANANAEDLRAIVRGMLASSPPVSASSLASLARRRLIQTGAASVPSPEGLFVSDASRRVSISTAKLQQILSQVRALYGAGLGFAGLRILAVVVKAAEGIRWTEGSELETALAAIDVDISQAVQSCKEEVDSGRMSDQVFARTAVNELRTAVKSNRRVVESGRGGYLFEQGENALDFWKI</sequence>
<accession>A0A165MWM1</accession>
<name>A0A165MWM1_9APHY</name>
<dbReference type="EMBL" id="KV429093">
    <property type="protein sequence ID" value="KZT66215.1"/>
    <property type="molecule type" value="Genomic_DNA"/>
</dbReference>
<reference evidence="1 2" key="1">
    <citation type="journal article" date="2016" name="Mol. Biol. Evol.">
        <title>Comparative Genomics of Early-Diverging Mushroom-Forming Fungi Provides Insights into the Origins of Lignocellulose Decay Capabilities.</title>
        <authorList>
            <person name="Nagy L.G."/>
            <person name="Riley R."/>
            <person name="Tritt A."/>
            <person name="Adam C."/>
            <person name="Daum C."/>
            <person name="Floudas D."/>
            <person name="Sun H."/>
            <person name="Yadav J.S."/>
            <person name="Pangilinan J."/>
            <person name="Larsson K.H."/>
            <person name="Matsuura K."/>
            <person name="Barry K."/>
            <person name="Labutti K."/>
            <person name="Kuo R."/>
            <person name="Ohm R.A."/>
            <person name="Bhattacharya S.S."/>
            <person name="Shirouzu T."/>
            <person name="Yoshinaga Y."/>
            <person name="Martin F.M."/>
            <person name="Grigoriev I.V."/>
            <person name="Hibbett D.S."/>
        </authorList>
    </citation>
    <scope>NUCLEOTIDE SEQUENCE [LARGE SCALE GENOMIC DNA]</scope>
    <source>
        <strain evidence="1 2">L-15889</strain>
    </source>
</reference>
<dbReference type="STRING" id="1314783.A0A165MWM1"/>
<dbReference type="OrthoDB" id="3219836at2759"/>
<dbReference type="Proteomes" id="UP000076727">
    <property type="component" value="Unassembled WGS sequence"/>
</dbReference>
<evidence type="ECO:0000313" key="2">
    <source>
        <dbReference type="Proteomes" id="UP000076727"/>
    </source>
</evidence>
<proteinExistence type="predicted"/>
<evidence type="ECO:0000313" key="1">
    <source>
        <dbReference type="EMBL" id="KZT66215.1"/>
    </source>
</evidence>
<gene>
    <name evidence="1" type="ORF">DAEQUDRAFT_752233</name>
</gene>
<dbReference type="AlphaFoldDB" id="A0A165MWM1"/>
<keyword evidence="2" id="KW-1185">Reference proteome</keyword>